<dbReference type="Proteomes" id="UP000184440">
    <property type="component" value="Unassembled WGS sequence"/>
</dbReference>
<dbReference type="InterPro" id="IPR050109">
    <property type="entry name" value="HTH-type_TetR-like_transc_reg"/>
</dbReference>
<evidence type="ECO:0000256" key="4">
    <source>
        <dbReference type="PROSITE-ProRule" id="PRU00335"/>
    </source>
</evidence>
<name>A0A1M7K8J9_9ACTN</name>
<dbReference type="STRING" id="134849.SAMN05443668_1011039"/>
<evidence type="ECO:0000256" key="3">
    <source>
        <dbReference type="ARBA" id="ARBA00023163"/>
    </source>
</evidence>
<dbReference type="Gene3D" id="1.10.357.10">
    <property type="entry name" value="Tetracycline Repressor, domain 2"/>
    <property type="match status" value="1"/>
</dbReference>
<dbReference type="GO" id="GO:0003700">
    <property type="term" value="F:DNA-binding transcription factor activity"/>
    <property type="evidence" value="ECO:0007669"/>
    <property type="project" value="TreeGrafter"/>
</dbReference>
<evidence type="ECO:0000313" key="7">
    <source>
        <dbReference type="Proteomes" id="UP000184440"/>
    </source>
</evidence>
<keyword evidence="7" id="KW-1185">Reference proteome</keyword>
<dbReference type="SUPFAM" id="SSF46689">
    <property type="entry name" value="Homeodomain-like"/>
    <property type="match status" value="1"/>
</dbReference>
<evidence type="ECO:0000313" key="6">
    <source>
        <dbReference type="EMBL" id="SHM61558.1"/>
    </source>
</evidence>
<dbReference type="PROSITE" id="PS50977">
    <property type="entry name" value="HTH_TETR_2"/>
    <property type="match status" value="1"/>
</dbReference>
<feature type="domain" description="HTH tetR-type" evidence="5">
    <location>
        <begin position="16"/>
        <end position="76"/>
    </location>
</feature>
<sequence length="186" mass="19902">MLVSMVTAPVGRPRSERARRAVLHAVDDLLVDVGYAAMTMKGIAERAGVGRQTVYRWWSTKAEILFEACAEDAVEELVTTGAEPYLESLNRFLVESPAGLAYRALVGEAQHDPAVRELLRATDPLAAPTATVLDGLRPSHPGMPEPVLAAAQLTGPVVAAVLTTAAPLTTAQVRTHVETLIAAWER</sequence>
<dbReference type="InterPro" id="IPR009057">
    <property type="entry name" value="Homeodomain-like_sf"/>
</dbReference>
<dbReference type="InterPro" id="IPR001647">
    <property type="entry name" value="HTH_TetR"/>
</dbReference>
<dbReference type="Pfam" id="PF00440">
    <property type="entry name" value="TetR_N"/>
    <property type="match status" value="1"/>
</dbReference>
<proteinExistence type="predicted"/>
<keyword evidence="2 4" id="KW-0238">DNA-binding</keyword>
<accession>A0A1M7K8J9</accession>
<dbReference type="GO" id="GO:0000976">
    <property type="term" value="F:transcription cis-regulatory region binding"/>
    <property type="evidence" value="ECO:0007669"/>
    <property type="project" value="TreeGrafter"/>
</dbReference>
<protein>
    <submittedName>
        <fullName evidence="6">Transcriptional regulator, TetR family</fullName>
    </submittedName>
</protein>
<evidence type="ECO:0000259" key="5">
    <source>
        <dbReference type="PROSITE" id="PS50977"/>
    </source>
</evidence>
<feature type="DNA-binding region" description="H-T-H motif" evidence="4">
    <location>
        <begin position="39"/>
        <end position="58"/>
    </location>
</feature>
<keyword evidence="1" id="KW-0805">Transcription regulation</keyword>
<gene>
    <name evidence="6" type="ORF">SAMN05443668_1011039</name>
</gene>
<evidence type="ECO:0000256" key="1">
    <source>
        <dbReference type="ARBA" id="ARBA00023015"/>
    </source>
</evidence>
<dbReference type="PRINTS" id="PR00455">
    <property type="entry name" value="HTHTETR"/>
</dbReference>
<keyword evidence="3" id="KW-0804">Transcription</keyword>
<dbReference type="AlphaFoldDB" id="A0A1M7K8J9"/>
<organism evidence="6 7">
    <name type="scientific">Cryptosporangium aurantiacum</name>
    <dbReference type="NCBI Taxonomy" id="134849"/>
    <lineage>
        <taxon>Bacteria</taxon>
        <taxon>Bacillati</taxon>
        <taxon>Actinomycetota</taxon>
        <taxon>Actinomycetes</taxon>
        <taxon>Cryptosporangiales</taxon>
        <taxon>Cryptosporangiaceae</taxon>
        <taxon>Cryptosporangium</taxon>
    </lineage>
</organism>
<dbReference type="Gene3D" id="1.10.10.60">
    <property type="entry name" value="Homeodomain-like"/>
    <property type="match status" value="1"/>
</dbReference>
<dbReference type="PANTHER" id="PTHR30055">
    <property type="entry name" value="HTH-TYPE TRANSCRIPTIONAL REGULATOR RUTR"/>
    <property type="match status" value="1"/>
</dbReference>
<reference evidence="6 7" key="1">
    <citation type="submission" date="2016-11" db="EMBL/GenBank/DDBJ databases">
        <authorList>
            <person name="Jaros S."/>
            <person name="Januszkiewicz K."/>
            <person name="Wedrychowicz H."/>
        </authorList>
    </citation>
    <scope>NUCLEOTIDE SEQUENCE [LARGE SCALE GENOMIC DNA]</scope>
    <source>
        <strain evidence="6 7">DSM 46144</strain>
    </source>
</reference>
<dbReference type="PANTHER" id="PTHR30055:SF234">
    <property type="entry name" value="HTH-TYPE TRANSCRIPTIONAL REGULATOR BETI"/>
    <property type="match status" value="1"/>
</dbReference>
<evidence type="ECO:0000256" key="2">
    <source>
        <dbReference type="ARBA" id="ARBA00023125"/>
    </source>
</evidence>
<dbReference type="EMBL" id="FRCS01000001">
    <property type="protein sequence ID" value="SHM61558.1"/>
    <property type="molecule type" value="Genomic_DNA"/>
</dbReference>